<evidence type="ECO:0000313" key="1">
    <source>
        <dbReference type="EMBL" id="KAI3806389.1"/>
    </source>
</evidence>
<protein>
    <submittedName>
        <fullName evidence="1">Uncharacterized protein</fullName>
    </submittedName>
</protein>
<gene>
    <name evidence="1" type="ORF">L1987_22292</name>
</gene>
<dbReference type="Proteomes" id="UP001056120">
    <property type="component" value="Linkage Group LG08"/>
</dbReference>
<reference evidence="2" key="1">
    <citation type="journal article" date="2022" name="Mol. Ecol. Resour.">
        <title>The genomes of chicory, endive, great burdock and yacon provide insights into Asteraceae palaeo-polyploidization history and plant inulin production.</title>
        <authorList>
            <person name="Fan W."/>
            <person name="Wang S."/>
            <person name="Wang H."/>
            <person name="Wang A."/>
            <person name="Jiang F."/>
            <person name="Liu H."/>
            <person name="Zhao H."/>
            <person name="Xu D."/>
            <person name="Zhang Y."/>
        </authorList>
    </citation>
    <scope>NUCLEOTIDE SEQUENCE [LARGE SCALE GENOMIC DNA]</scope>
    <source>
        <strain evidence="2">cv. Yunnan</strain>
    </source>
</reference>
<organism evidence="1 2">
    <name type="scientific">Smallanthus sonchifolius</name>
    <dbReference type="NCBI Taxonomy" id="185202"/>
    <lineage>
        <taxon>Eukaryota</taxon>
        <taxon>Viridiplantae</taxon>
        <taxon>Streptophyta</taxon>
        <taxon>Embryophyta</taxon>
        <taxon>Tracheophyta</taxon>
        <taxon>Spermatophyta</taxon>
        <taxon>Magnoliopsida</taxon>
        <taxon>eudicotyledons</taxon>
        <taxon>Gunneridae</taxon>
        <taxon>Pentapetalae</taxon>
        <taxon>asterids</taxon>
        <taxon>campanulids</taxon>
        <taxon>Asterales</taxon>
        <taxon>Asteraceae</taxon>
        <taxon>Asteroideae</taxon>
        <taxon>Heliantheae alliance</taxon>
        <taxon>Millerieae</taxon>
        <taxon>Smallanthus</taxon>
    </lineage>
</organism>
<dbReference type="EMBL" id="CM042025">
    <property type="protein sequence ID" value="KAI3806389.1"/>
    <property type="molecule type" value="Genomic_DNA"/>
</dbReference>
<sequence>MTPATKLVGVKSFASTLTRDHAPVIVFLQRPRTRGEQIRFASDDGARAFTLVGGDRHGDVKAVDEADGVGGLVGVAVLAGAVAGGAGEVAVFVGAVSAGPEAAGPVDGGGREGAVGVGVESEASAFEDGVAGVGLDGRPDGEGAVVYDGEDYGGVGVGGG</sequence>
<reference evidence="1 2" key="2">
    <citation type="journal article" date="2022" name="Mol. Ecol. Resour.">
        <title>The genomes of chicory, endive, great burdock and yacon provide insights into Asteraceae paleo-polyploidization history and plant inulin production.</title>
        <authorList>
            <person name="Fan W."/>
            <person name="Wang S."/>
            <person name="Wang H."/>
            <person name="Wang A."/>
            <person name="Jiang F."/>
            <person name="Liu H."/>
            <person name="Zhao H."/>
            <person name="Xu D."/>
            <person name="Zhang Y."/>
        </authorList>
    </citation>
    <scope>NUCLEOTIDE SEQUENCE [LARGE SCALE GENOMIC DNA]</scope>
    <source>
        <strain evidence="2">cv. Yunnan</strain>
        <tissue evidence="1">Leaves</tissue>
    </source>
</reference>
<comment type="caution">
    <text evidence="1">The sequence shown here is derived from an EMBL/GenBank/DDBJ whole genome shotgun (WGS) entry which is preliminary data.</text>
</comment>
<name>A0ACB9IEM4_9ASTR</name>
<proteinExistence type="predicted"/>
<evidence type="ECO:0000313" key="2">
    <source>
        <dbReference type="Proteomes" id="UP001056120"/>
    </source>
</evidence>
<accession>A0ACB9IEM4</accession>
<keyword evidence="2" id="KW-1185">Reference proteome</keyword>